<dbReference type="AlphaFoldDB" id="A0A291DY38"/>
<dbReference type="SUPFAM" id="SSF54637">
    <property type="entry name" value="Thioesterase/thiol ester dehydrase-isomerase"/>
    <property type="match status" value="1"/>
</dbReference>
<dbReference type="CDD" id="cd03443">
    <property type="entry name" value="PaaI_thioesterase"/>
    <property type="match status" value="1"/>
</dbReference>
<dbReference type="EMBL" id="UAVU01000011">
    <property type="protein sequence ID" value="SQC93597.1"/>
    <property type="molecule type" value="Genomic_DNA"/>
</dbReference>
<evidence type="ECO:0000256" key="1">
    <source>
        <dbReference type="ARBA" id="ARBA00008324"/>
    </source>
</evidence>
<reference evidence="4 6" key="1">
    <citation type="submission" date="2017-09" db="EMBL/GenBank/DDBJ databases">
        <title>FDA dAtabase for Regulatory Grade micrObial Sequences (FDA-ARGOS): Supporting development and validation of Infectious Disease Dx tests.</title>
        <authorList>
            <person name="Minogue T."/>
            <person name="Wolcott M."/>
            <person name="Wasieloski L."/>
            <person name="Aguilar W."/>
            <person name="Moore D."/>
            <person name="Tallon L."/>
            <person name="Sadzewicz L."/>
            <person name="Ott S."/>
            <person name="Zhao X."/>
            <person name="Nagaraj S."/>
            <person name="Vavikolanu K."/>
            <person name="Aluvathingal J."/>
            <person name="Nadendla S."/>
            <person name="Sichtig H."/>
        </authorList>
    </citation>
    <scope>NUCLEOTIDE SEQUENCE [LARGE SCALE GENOMIC DNA]</scope>
    <source>
        <strain evidence="4 6">FDAARGOS_392</strain>
    </source>
</reference>
<dbReference type="InterPro" id="IPR029069">
    <property type="entry name" value="HotDog_dom_sf"/>
</dbReference>
<name>A0A291DY38_9ENTR</name>
<protein>
    <submittedName>
        <fullName evidence="5">Acyl-coenzyme A thioesterase PaaI</fullName>
        <ecNumber evidence="5">3.1.2.-</ecNumber>
    </submittedName>
    <submittedName>
        <fullName evidence="4">Phenylacetic acid degradation protein PaaD</fullName>
    </submittedName>
</protein>
<sequence length="141" mass="15318">MSTNAWDNARLMYARDNCAKQMGIEVIEMGDGFAMLTMTITDAMLNGHQTCHGGQLFTLADTAFAYACNSQGLAAVASGCSIEFLRPGKAGDRLKAVARVRQQGRQTGVYDIEIINQDEKTLALFRGRAHRIGTTLSGEKL</sequence>
<dbReference type="InterPro" id="IPR003736">
    <property type="entry name" value="PAAI_dom"/>
</dbReference>
<dbReference type="Proteomes" id="UP000251197">
    <property type="component" value="Unassembled WGS sequence"/>
</dbReference>
<dbReference type="Proteomes" id="UP000217979">
    <property type="component" value="Chromosome"/>
</dbReference>
<accession>A0A291DY38</accession>
<dbReference type="PANTHER" id="PTHR42856:SF1">
    <property type="entry name" value="ACYL-COENZYME A THIOESTERASE PAAI"/>
    <property type="match status" value="1"/>
</dbReference>
<dbReference type="FunFam" id="3.10.129.10:FF:000022">
    <property type="entry name" value="Phenylacetic acid degradation protein"/>
    <property type="match status" value="1"/>
</dbReference>
<keyword evidence="2 5" id="KW-0378">Hydrolase</keyword>
<dbReference type="GO" id="GO:0016289">
    <property type="term" value="F:acyl-CoA hydrolase activity"/>
    <property type="evidence" value="ECO:0007669"/>
    <property type="project" value="UniProtKB-ARBA"/>
</dbReference>
<evidence type="ECO:0000256" key="2">
    <source>
        <dbReference type="ARBA" id="ARBA00022801"/>
    </source>
</evidence>
<dbReference type="RefSeq" id="WP_061276392.1">
    <property type="nucleotide sequence ID" value="NZ_CP023525.1"/>
</dbReference>
<comment type="similarity">
    <text evidence="1">Belongs to the thioesterase PaaI family.</text>
</comment>
<dbReference type="NCBIfam" id="TIGR02286">
    <property type="entry name" value="PaaD"/>
    <property type="match status" value="1"/>
</dbReference>
<evidence type="ECO:0000313" key="6">
    <source>
        <dbReference type="Proteomes" id="UP000217979"/>
    </source>
</evidence>
<dbReference type="STRING" id="158822.LH23_16495"/>
<dbReference type="Gene3D" id="3.10.129.10">
    <property type="entry name" value="Hotdog Thioesterase"/>
    <property type="match status" value="1"/>
</dbReference>
<proteinExistence type="inferred from homology"/>
<evidence type="ECO:0000313" key="7">
    <source>
        <dbReference type="Proteomes" id="UP000251197"/>
    </source>
</evidence>
<dbReference type="InterPro" id="IPR011973">
    <property type="entry name" value="PaaD"/>
</dbReference>
<dbReference type="InterPro" id="IPR006683">
    <property type="entry name" value="Thioestr_dom"/>
</dbReference>
<dbReference type="PANTHER" id="PTHR42856">
    <property type="entry name" value="ACYL-COENZYME A THIOESTERASE PAAI"/>
    <property type="match status" value="1"/>
</dbReference>
<feature type="domain" description="Thioesterase" evidence="3">
    <location>
        <begin position="48"/>
        <end position="122"/>
    </location>
</feature>
<evidence type="ECO:0000259" key="3">
    <source>
        <dbReference type="Pfam" id="PF03061"/>
    </source>
</evidence>
<reference evidence="5 7" key="2">
    <citation type="submission" date="2018-06" db="EMBL/GenBank/DDBJ databases">
        <authorList>
            <consortium name="Pathogen Informatics"/>
            <person name="Doyle S."/>
        </authorList>
    </citation>
    <scope>NUCLEOTIDE SEQUENCE [LARGE SCALE GENOMIC DNA]</scope>
    <source>
        <strain evidence="5 7">NCTC12120</strain>
    </source>
</reference>
<organism evidence="4 6">
    <name type="scientific">Cedecea neteri</name>
    <dbReference type="NCBI Taxonomy" id="158822"/>
    <lineage>
        <taxon>Bacteria</taxon>
        <taxon>Pseudomonadati</taxon>
        <taxon>Pseudomonadota</taxon>
        <taxon>Gammaproteobacteria</taxon>
        <taxon>Enterobacterales</taxon>
        <taxon>Enterobacteriaceae</taxon>
        <taxon>Cedecea</taxon>
    </lineage>
</organism>
<evidence type="ECO:0000313" key="5">
    <source>
        <dbReference type="EMBL" id="SQC93597.1"/>
    </source>
</evidence>
<gene>
    <name evidence="4" type="primary">paaD</name>
    <name evidence="5" type="synonym">paaI</name>
    <name evidence="4" type="ORF">CO704_11780</name>
    <name evidence="5" type="ORF">NCTC12120_06711</name>
</gene>
<evidence type="ECO:0000313" key="4">
    <source>
        <dbReference type="EMBL" id="ATF92725.1"/>
    </source>
</evidence>
<dbReference type="EMBL" id="CP023525">
    <property type="protein sequence ID" value="ATF92725.1"/>
    <property type="molecule type" value="Genomic_DNA"/>
</dbReference>
<dbReference type="Pfam" id="PF03061">
    <property type="entry name" value="4HBT"/>
    <property type="match status" value="1"/>
</dbReference>
<dbReference type="EC" id="3.1.2.-" evidence="5"/>
<dbReference type="NCBIfam" id="TIGR00369">
    <property type="entry name" value="unchar_dom_1"/>
    <property type="match status" value="1"/>
</dbReference>
<dbReference type="InterPro" id="IPR052723">
    <property type="entry name" value="Acyl-CoA_thioesterase_PaaI"/>
</dbReference>